<feature type="compositionally biased region" description="Low complexity" evidence="1">
    <location>
        <begin position="64"/>
        <end position="88"/>
    </location>
</feature>
<evidence type="ECO:0000313" key="3">
    <source>
        <dbReference type="Proteomes" id="UP001222932"/>
    </source>
</evidence>
<reference evidence="2" key="2">
    <citation type="submission" date="2023-06" db="EMBL/GenBank/DDBJ databases">
        <authorList>
            <person name="Kobayashi Y."/>
            <person name="Kayamori A."/>
            <person name="Aoki K."/>
            <person name="Shiwa Y."/>
            <person name="Fujita N."/>
            <person name="Sugita T."/>
            <person name="Iwasaki W."/>
            <person name="Tanaka N."/>
            <person name="Takashima M."/>
        </authorList>
    </citation>
    <scope>NUCLEOTIDE SEQUENCE</scope>
    <source>
        <strain evidence="2">HIS016</strain>
    </source>
</reference>
<evidence type="ECO:0000256" key="1">
    <source>
        <dbReference type="SAM" id="MobiDB-lite"/>
    </source>
</evidence>
<organism evidence="2 3">
    <name type="scientific">Cutaneotrichosporon spelunceum</name>
    <dbReference type="NCBI Taxonomy" id="1672016"/>
    <lineage>
        <taxon>Eukaryota</taxon>
        <taxon>Fungi</taxon>
        <taxon>Dikarya</taxon>
        <taxon>Basidiomycota</taxon>
        <taxon>Agaricomycotina</taxon>
        <taxon>Tremellomycetes</taxon>
        <taxon>Trichosporonales</taxon>
        <taxon>Trichosporonaceae</taxon>
        <taxon>Cutaneotrichosporon</taxon>
    </lineage>
</organism>
<feature type="compositionally biased region" description="Basic residues" evidence="1">
    <location>
        <begin position="14"/>
        <end position="26"/>
    </location>
</feature>
<comment type="caution">
    <text evidence="2">The sequence shown here is derived from an EMBL/GenBank/DDBJ whole genome shotgun (WGS) entry which is preliminary data.</text>
</comment>
<name>A0AAD3TXZ4_9TREE</name>
<dbReference type="AlphaFoldDB" id="A0AAD3TXZ4"/>
<protein>
    <submittedName>
        <fullName evidence="2">Uncharacterized protein</fullName>
    </submittedName>
</protein>
<feature type="compositionally biased region" description="Basic and acidic residues" evidence="1">
    <location>
        <begin position="54"/>
        <end position="63"/>
    </location>
</feature>
<accession>A0AAD3TXZ4</accession>
<keyword evidence="3" id="KW-1185">Reference proteome</keyword>
<dbReference type="EMBL" id="BTCM01000006">
    <property type="protein sequence ID" value="GMK58946.1"/>
    <property type="molecule type" value="Genomic_DNA"/>
</dbReference>
<evidence type="ECO:0000313" key="2">
    <source>
        <dbReference type="EMBL" id="GMK58946.1"/>
    </source>
</evidence>
<reference evidence="2" key="1">
    <citation type="journal article" date="2023" name="BMC Genomics">
        <title>Chromosome-level genome assemblies of Cutaneotrichosporon spp. (Trichosporonales, Basidiomycota) reveal imbalanced evolution between nucleotide sequences and chromosome synteny.</title>
        <authorList>
            <person name="Kobayashi Y."/>
            <person name="Kayamori A."/>
            <person name="Aoki K."/>
            <person name="Shiwa Y."/>
            <person name="Matsutani M."/>
            <person name="Fujita N."/>
            <person name="Sugita T."/>
            <person name="Iwasaki W."/>
            <person name="Tanaka N."/>
            <person name="Takashima M."/>
        </authorList>
    </citation>
    <scope>NUCLEOTIDE SEQUENCE</scope>
    <source>
        <strain evidence="2">HIS016</strain>
    </source>
</reference>
<feature type="region of interest" description="Disordered" evidence="1">
    <location>
        <begin position="54"/>
        <end position="96"/>
    </location>
</feature>
<dbReference type="Proteomes" id="UP001222932">
    <property type="component" value="Unassembled WGS sequence"/>
</dbReference>
<gene>
    <name evidence="2" type="ORF">CspeluHIS016_0603880</name>
</gene>
<proteinExistence type="predicted"/>
<sequence>MAPSKRPTPEPPKPARKSKTRGRITRGRIVPATRITDRTHVWNGLREHIAAAEAAMNRERASESESASASASTSASTTSETWESTEPTTPEDNLPYDMGIFLESSTDDIMPTEFRREFNTKFELKGTCTLHLGQELLKQSKKWTAADVGLKEGDTIDVQFWIR</sequence>
<feature type="region of interest" description="Disordered" evidence="1">
    <location>
        <begin position="1"/>
        <end position="32"/>
    </location>
</feature>